<feature type="compositionally biased region" description="Low complexity" evidence="1">
    <location>
        <begin position="129"/>
        <end position="147"/>
    </location>
</feature>
<name>A0A0J8DU91_BETVV</name>
<feature type="compositionally biased region" description="Low complexity" evidence="1">
    <location>
        <begin position="89"/>
        <end position="99"/>
    </location>
</feature>
<evidence type="ECO:0000313" key="2">
    <source>
        <dbReference type="EMBL" id="KMS94385.1"/>
    </source>
</evidence>
<feature type="non-terminal residue" evidence="2">
    <location>
        <position position="1"/>
    </location>
</feature>
<dbReference type="Gramene" id="KMS94385">
    <property type="protein sequence ID" value="KMS94385"/>
    <property type="gene ID" value="BVRB_021940"/>
</dbReference>
<evidence type="ECO:0000313" key="3">
    <source>
        <dbReference type="Proteomes" id="UP000035740"/>
    </source>
</evidence>
<dbReference type="Proteomes" id="UP000035740">
    <property type="component" value="Unassembled WGS sequence"/>
</dbReference>
<sequence length="268" mass="27887">LYSHLKYTPYASTSAPIFKKAEQRESPQIPTIEPVQIEAVQQSTTGLRLTGVTRKWGPSGYGVVPANKASQSPKSESAAVSKAPQLNQTTSSISNSTTSAPGAVPRRSSSNDSMKEKEARAALLFGGTSKSSAPPAAASSNVSLPSARKMASTSTPARLPVAAQSPAIDDLLDIASLTSPNSAAAAASQPAFPTPNDPLTDLLFSLDPTVFPAASDSLKTANFQIPAYQLCSSFVNSPFATLARSSDDDVLLSHNDMLCASAFTVCEH</sequence>
<protein>
    <submittedName>
        <fullName evidence="2">Uncharacterized protein</fullName>
    </submittedName>
</protein>
<dbReference type="EMBL" id="KQ093808">
    <property type="protein sequence ID" value="KMS94385.1"/>
    <property type="molecule type" value="Genomic_DNA"/>
</dbReference>
<proteinExistence type="predicted"/>
<organism evidence="2 3">
    <name type="scientific">Beta vulgaris subsp. vulgaris</name>
    <name type="common">Beet</name>
    <dbReference type="NCBI Taxonomy" id="3555"/>
    <lineage>
        <taxon>Eukaryota</taxon>
        <taxon>Viridiplantae</taxon>
        <taxon>Streptophyta</taxon>
        <taxon>Embryophyta</taxon>
        <taxon>Tracheophyta</taxon>
        <taxon>Spermatophyta</taxon>
        <taxon>Magnoliopsida</taxon>
        <taxon>eudicotyledons</taxon>
        <taxon>Gunneridae</taxon>
        <taxon>Pentapetalae</taxon>
        <taxon>Caryophyllales</taxon>
        <taxon>Chenopodiaceae</taxon>
        <taxon>Betoideae</taxon>
        <taxon>Beta</taxon>
    </lineage>
</organism>
<accession>A0A0J8DU91</accession>
<evidence type="ECO:0000256" key="1">
    <source>
        <dbReference type="SAM" id="MobiDB-lite"/>
    </source>
</evidence>
<reference evidence="2 3" key="1">
    <citation type="journal article" date="2014" name="Nature">
        <title>The genome of the recently domesticated crop plant sugar beet (Beta vulgaris).</title>
        <authorList>
            <person name="Dohm J.C."/>
            <person name="Minoche A.E."/>
            <person name="Holtgrawe D."/>
            <person name="Capella-Gutierrez S."/>
            <person name="Zakrzewski F."/>
            <person name="Tafer H."/>
            <person name="Rupp O."/>
            <person name="Sorensen T.R."/>
            <person name="Stracke R."/>
            <person name="Reinhardt R."/>
            <person name="Goesmann A."/>
            <person name="Kraft T."/>
            <person name="Schulz B."/>
            <person name="Stadler P.F."/>
            <person name="Schmidt T."/>
            <person name="Gabaldon T."/>
            <person name="Lehrach H."/>
            <person name="Weisshaar B."/>
            <person name="Himmelbauer H."/>
        </authorList>
    </citation>
    <scope>NUCLEOTIDE SEQUENCE [LARGE SCALE GENOMIC DNA]</scope>
    <source>
        <tissue evidence="2">Taproot</tissue>
    </source>
</reference>
<gene>
    <name evidence="2" type="ORF">BVRB_021940</name>
</gene>
<keyword evidence="3" id="KW-1185">Reference proteome</keyword>
<feature type="region of interest" description="Disordered" evidence="1">
    <location>
        <begin position="54"/>
        <end position="158"/>
    </location>
</feature>
<dbReference type="AlphaFoldDB" id="A0A0J8DU91"/>